<dbReference type="Proteomes" id="UP000186883">
    <property type="component" value="Unassembled WGS sequence"/>
</dbReference>
<feature type="compositionally biased region" description="Basic and acidic residues" evidence="1">
    <location>
        <begin position="369"/>
        <end position="379"/>
    </location>
</feature>
<comment type="caution">
    <text evidence="4">The sequence shown here is derived from an EMBL/GenBank/DDBJ whole genome shotgun (WGS) entry which is preliminary data.</text>
</comment>
<gene>
    <name evidence="5" type="ORF">ATP06_0204655</name>
    <name evidence="4" type="ORF">AVL48_10895</name>
</gene>
<protein>
    <recommendedName>
        <fullName evidence="3">DUF3152 domain-containing protein</fullName>
    </recommendedName>
</protein>
<feature type="compositionally biased region" description="Basic and acidic residues" evidence="1">
    <location>
        <begin position="1"/>
        <end position="14"/>
    </location>
</feature>
<feature type="domain" description="DUF3152" evidence="3">
    <location>
        <begin position="176"/>
        <end position="388"/>
    </location>
</feature>
<dbReference type="InterPro" id="IPR022603">
    <property type="entry name" value="DUF3152"/>
</dbReference>
<feature type="compositionally biased region" description="Basic and acidic residues" evidence="1">
    <location>
        <begin position="72"/>
        <end position="84"/>
    </location>
</feature>
<evidence type="ECO:0000256" key="1">
    <source>
        <dbReference type="SAM" id="MobiDB-lite"/>
    </source>
</evidence>
<dbReference type="Proteomes" id="UP000076321">
    <property type="component" value="Unassembled WGS sequence"/>
</dbReference>
<evidence type="ECO:0000313" key="5">
    <source>
        <dbReference type="EMBL" id="OKA10193.1"/>
    </source>
</evidence>
<evidence type="ECO:0000313" key="7">
    <source>
        <dbReference type="Proteomes" id="UP000186883"/>
    </source>
</evidence>
<feature type="compositionally biased region" description="Gly residues" evidence="1">
    <location>
        <begin position="142"/>
        <end position="157"/>
    </location>
</feature>
<dbReference type="SUPFAM" id="SSF55486">
    <property type="entry name" value="Metalloproteases ('zincins'), catalytic domain"/>
    <property type="match status" value="1"/>
</dbReference>
<sequence>MDRVKQDAQGEGRRSQYSAAARRSSRPQPRTSDVPRTGQYRPTPPPSQRLDEDRYRPGTRRTSAQPLSASWKPHEPAAKAGDRKAKGKSGGIGQFAKTYGWRVYALPILVVITALVVFNTATGPPEPIASDGTSLAAADGSAGNGGEPGAGVDGGGDVLPENPAKPVDLKIPTADLPKGANFTESGKGTYHVVPGSGPKVGTGQLFTYTVEVEDGIDPASYAGDDSFANAVVDTLSSPQSWTWDGKKALQRVDASYPNPSFRVSLTTPNTTHRADVCMFQITYETSCYRASFDKRVVINLARWVRGAMAFQGDMTGYRQYAINHEVGHALGGKHVGCPVDGGIAPVMMQQTFGVSNNFVAQLNDLPGGDRGKVPADGKVCKPGSWPNPTP</sequence>
<dbReference type="AlphaFoldDB" id="A0A154MDV7"/>
<dbReference type="OrthoDB" id="9779865at2"/>
<feature type="transmembrane region" description="Helical" evidence="2">
    <location>
        <begin position="103"/>
        <end position="121"/>
    </location>
</feature>
<feature type="region of interest" description="Disordered" evidence="1">
    <location>
        <begin position="1"/>
        <end position="91"/>
    </location>
</feature>
<dbReference type="EMBL" id="LOBU02000005">
    <property type="protein sequence ID" value="OKA10193.1"/>
    <property type="molecule type" value="Genomic_DNA"/>
</dbReference>
<reference evidence="4 6" key="1">
    <citation type="submission" date="2015-12" db="EMBL/GenBank/DDBJ databases">
        <title>Amycolatopsis regifaucium genome sequencing and assembly.</title>
        <authorList>
            <person name="Mayilraj S."/>
        </authorList>
    </citation>
    <scope>NUCLEOTIDE SEQUENCE [LARGE SCALE GENOMIC DNA]</scope>
    <source>
        <strain evidence="4 6">GY080</strain>
    </source>
</reference>
<reference evidence="5 7" key="2">
    <citation type="submission" date="2016-11" db="EMBL/GenBank/DDBJ databases">
        <title>Genome sequencing of Amycolatopsis regifaucium.</title>
        <authorList>
            <person name="Mayilraj S."/>
            <person name="Kaur N."/>
        </authorList>
    </citation>
    <scope>NUCLEOTIDE SEQUENCE [LARGE SCALE GENOMIC DNA]</scope>
    <source>
        <strain evidence="5 7">GY080</strain>
    </source>
</reference>
<feature type="region of interest" description="Disordered" evidence="1">
    <location>
        <begin position="369"/>
        <end position="390"/>
    </location>
</feature>
<dbReference type="RefSeq" id="WP_061988302.1">
    <property type="nucleotide sequence ID" value="NZ_FOPQ01000001.1"/>
</dbReference>
<evidence type="ECO:0000259" key="3">
    <source>
        <dbReference type="Pfam" id="PF11350"/>
    </source>
</evidence>
<dbReference type="Pfam" id="PF11350">
    <property type="entry name" value="DUF3152"/>
    <property type="match status" value="1"/>
</dbReference>
<organism evidence="4 6">
    <name type="scientific">Amycolatopsis regifaucium</name>
    <dbReference type="NCBI Taxonomy" id="546365"/>
    <lineage>
        <taxon>Bacteria</taxon>
        <taxon>Bacillati</taxon>
        <taxon>Actinomycetota</taxon>
        <taxon>Actinomycetes</taxon>
        <taxon>Pseudonocardiales</taxon>
        <taxon>Pseudonocardiaceae</taxon>
        <taxon>Amycolatopsis</taxon>
    </lineage>
</organism>
<evidence type="ECO:0000313" key="4">
    <source>
        <dbReference type="EMBL" id="KZB82410.1"/>
    </source>
</evidence>
<name>A0A154MDV7_9PSEU</name>
<keyword evidence="2" id="KW-1133">Transmembrane helix</keyword>
<keyword evidence="2" id="KW-0812">Transmembrane</keyword>
<keyword evidence="7" id="KW-1185">Reference proteome</keyword>
<dbReference type="EMBL" id="LQCI01000034">
    <property type="protein sequence ID" value="KZB82410.1"/>
    <property type="molecule type" value="Genomic_DNA"/>
</dbReference>
<evidence type="ECO:0000313" key="6">
    <source>
        <dbReference type="Proteomes" id="UP000076321"/>
    </source>
</evidence>
<feature type="region of interest" description="Disordered" evidence="1">
    <location>
        <begin position="125"/>
        <end position="171"/>
    </location>
</feature>
<evidence type="ECO:0000256" key="2">
    <source>
        <dbReference type="SAM" id="Phobius"/>
    </source>
</evidence>
<proteinExistence type="predicted"/>
<feature type="compositionally biased region" description="Low complexity" evidence="1">
    <location>
        <begin position="15"/>
        <end position="30"/>
    </location>
</feature>
<accession>A0A154MDV7</accession>
<keyword evidence="2" id="KW-0472">Membrane</keyword>